<sequence>MLTGSYRKRLEADLIRWVDGGLLSADSAGAIRRSVAREHGGFGLPALLGLLGGLLIASSVAAFVAANWEAIPRLAKLGMILTGIAVCFALAYRLERGGSPRGGDAATTCGVLIFAAGLALVGQMYHLPADWPGGSALVALGALAAAFLMRSSGALAIAFVAICAWSFGRWEEARAGAHFGFFILYLPALWLALSRDNRLIHHLAVLAGLFWIGAAPGYWLFQRFDYGLLAYGLAVSAFYVALGTIALDRGGPGLLTACLPWGLLGLVVVLNAELIRILDNEEARSGRAFLFVFYAYAVAVPLTILGGVAARDRRFAWPLAGALLLALLVPAVFWSGIVTGMAGKIIVASLVLLAATALMAAGAVGGIRRLVMAGSVLFGVAILILLWQTIGTLLDQSLFFLIAGAVLLAVASGARRLFARLSPPAETEAA</sequence>
<keyword evidence="5" id="KW-1185">Reference proteome</keyword>
<feature type="transmembrane region" description="Helical" evidence="1">
    <location>
        <begin position="315"/>
        <end position="338"/>
    </location>
</feature>
<keyword evidence="1" id="KW-1133">Transmembrane helix</keyword>
<reference evidence="3 5" key="1">
    <citation type="submission" date="2015-10" db="EMBL/GenBank/DDBJ databases">
        <title>Draft genome of Bosea thiooxidans.</title>
        <authorList>
            <person name="Wang X."/>
        </authorList>
    </citation>
    <scope>NUCLEOTIDE SEQUENCE [LARGE SCALE GENOMIC DNA]</scope>
    <source>
        <strain evidence="3 5">CGMCC 9174</strain>
    </source>
</reference>
<dbReference type="EMBL" id="FUYX01000013">
    <property type="protein sequence ID" value="SKC08538.1"/>
    <property type="molecule type" value="Genomic_DNA"/>
</dbReference>
<feature type="transmembrane region" description="Helical" evidence="1">
    <location>
        <begin position="345"/>
        <end position="364"/>
    </location>
</feature>
<dbReference type="AlphaFoldDB" id="A0A0Q3I784"/>
<feature type="transmembrane region" description="Helical" evidence="1">
    <location>
        <begin position="228"/>
        <end position="247"/>
    </location>
</feature>
<evidence type="ECO:0000313" key="3">
    <source>
        <dbReference type="EMBL" id="KQK30725.1"/>
    </source>
</evidence>
<dbReference type="Proteomes" id="UP000051562">
    <property type="component" value="Unassembled WGS sequence"/>
</dbReference>
<protein>
    <submittedName>
        <fullName evidence="4">Uncharacterized membrane protein</fullName>
    </submittedName>
</protein>
<dbReference type="EMBL" id="LMAR01000033">
    <property type="protein sequence ID" value="KQK30725.1"/>
    <property type="molecule type" value="Genomic_DNA"/>
</dbReference>
<proteinExistence type="predicted"/>
<feature type="transmembrane region" description="Helical" evidence="1">
    <location>
        <begin position="399"/>
        <end position="418"/>
    </location>
</feature>
<accession>A0A0Q3I784</accession>
<dbReference type="STRING" id="53254.SAMN05660750_04130"/>
<feature type="transmembrane region" description="Helical" evidence="1">
    <location>
        <begin position="42"/>
        <end position="68"/>
    </location>
</feature>
<evidence type="ECO:0000256" key="1">
    <source>
        <dbReference type="SAM" id="Phobius"/>
    </source>
</evidence>
<feature type="transmembrane region" description="Helical" evidence="1">
    <location>
        <begin position="175"/>
        <end position="193"/>
    </location>
</feature>
<evidence type="ECO:0000313" key="4">
    <source>
        <dbReference type="EMBL" id="SKC08538.1"/>
    </source>
</evidence>
<evidence type="ECO:0000259" key="2">
    <source>
        <dbReference type="Pfam" id="PF09925"/>
    </source>
</evidence>
<feature type="transmembrane region" description="Helical" evidence="1">
    <location>
        <begin position="106"/>
        <end position="125"/>
    </location>
</feature>
<feature type="domain" description="DUF2157" evidence="2">
    <location>
        <begin position="16"/>
        <end position="154"/>
    </location>
</feature>
<evidence type="ECO:0000313" key="6">
    <source>
        <dbReference type="Proteomes" id="UP000190130"/>
    </source>
</evidence>
<feature type="transmembrane region" description="Helical" evidence="1">
    <location>
        <begin position="253"/>
        <end position="276"/>
    </location>
</feature>
<feature type="transmembrane region" description="Helical" evidence="1">
    <location>
        <begin position="288"/>
        <end position="309"/>
    </location>
</feature>
<dbReference type="RefSeq" id="WP_055727886.1">
    <property type="nucleotide sequence ID" value="NZ_FUYX01000013.1"/>
</dbReference>
<feature type="transmembrane region" description="Helical" evidence="1">
    <location>
        <begin position="74"/>
        <end position="94"/>
    </location>
</feature>
<organism evidence="3 5">
    <name type="scientific">Bosea thiooxidans</name>
    <dbReference type="NCBI Taxonomy" id="53254"/>
    <lineage>
        <taxon>Bacteria</taxon>
        <taxon>Pseudomonadati</taxon>
        <taxon>Pseudomonadota</taxon>
        <taxon>Alphaproteobacteria</taxon>
        <taxon>Hyphomicrobiales</taxon>
        <taxon>Boseaceae</taxon>
        <taxon>Bosea</taxon>
    </lineage>
</organism>
<feature type="transmembrane region" description="Helical" evidence="1">
    <location>
        <begin position="370"/>
        <end position="387"/>
    </location>
</feature>
<feature type="transmembrane region" description="Helical" evidence="1">
    <location>
        <begin position="199"/>
        <end position="221"/>
    </location>
</feature>
<reference evidence="4 6" key="2">
    <citation type="submission" date="2017-02" db="EMBL/GenBank/DDBJ databases">
        <authorList>
            <person name="Peterson S.W."/>
        </authorList>
    </citation>
    <scope>NUCLEOTIDE SEQUENCE [LARGE SCALE GENOMIC DNA]</scope>
    <source>
        <strain evidence="4 6">DSM 9653</strain>
    </source>
</reference>
<feature type="transmembrane region" description="Helical" evidence="1">
    <location>
        <begin position="137"/>
        <end position="163"/>
    </location>
</feature>
<dbReference type="OrthoDB" id="7353197at2"/>
<dbReference type="Proteomes" id="UP000190130">
    <property type="component" value="Unassembled WGS sequence"/>
</dbReference>
<dbReference type="Pfam" id="PF09925">
    <property type="entry name" value="DUF2157"/>
    <property type="match status" value="1"/>
</dbReference>
<keyword evidence="1" id="KW-0812">Transmembrane</keyword>
<gene>
    <name evidence="3" type="ORF">ARD30_12305</name>
    <name evidence="4" type="ORF">SAMN05660750_04130</name>
</gene>
<keyword evidence="1" id="KW-0472">Membrane</keyword>
<name>A0A0Q3I784_9HYPH</name>
<dbReference type="InterPro" id="IPR018677">
    <property type="entry name" value="DUF2157"/>
</dbReference>
<evidence type="ECO:0000313" key="5">
    <source>
        <dbReference type="Proteomes" id="UP000051562"/>
    </source>
</evidence>